<evidence type="ECO:0000259" key="2">
    <source>
        <dbReference type="PROSITE" id="PS51918"/>
    </source>
</evidence>
<dbReference type="RefSeq" id="WP_235049722.1">
    <property type="nucleotide sequence ID" value="NZ_JAKFHA010000001.1"/>
</dbReference>
<accession>A0AA41TXU3</accession>
<dbReference type="SFLD" id="SFLDG01065">
    <property type="entry name" value="anaerobic_coproporphyrinogen-I"/>
    <property type="match status" value="1"/>
</dbReference>
<sequence>MGSTAHADPRPASVSPDFLESPYSGYVYSYPHKTAYRPLSPAPALRDVWAGEDLSALFLYFHIPFCEMRCGFCNLFTRTGAPAELVDRYLDALARQARAVREAIPGASFVNAAIGGGTPTYLEPAELERLFAIATDVMGARLPGLPLSVETSPATATPDRLAVLSAYGTTRVSIGVQSFDDAEARAAGRPQRRAEVETALAAIRDAAIPSLNIDLIYGIDGQTEASWLASIDAALGWQAEEIYLYPLYVRPLTGLGRRAVSRADWDADRLALYRAGRDHLRAAGYEQVSMRMFRRADAPRDADTGYCCQRDGMVGLGCGARSYTSDLHYSFDYAVGIGEVRAIIDEYVALDQDAFSSARVGVRMDRAEAQRRTLMVSLLQAEGLDPAFYRAQFGTDPAADFAAELGRLADADLVAVSPDRIVLTDEGLAWSDAIGPALFSEQTAQLMDGYRLR</sequence>
<protein>
    <recommendedName>
        <fullName evidence="1">Heme chaperone HemW</fullName>
    </recommendedName>
</protein>
<feature type="domain" description="Radical SAM core" evidence="2">
    <location>
        <begin position="51"/>
        <end position="286"/>
    </location>
</feature>
<dbReference type="SUPFAM" id="SSF102114">
    <property type="entry name" value="Radical SAM enzymes"/>
    <property type="match status" value="1"/>
</dbReference>
<dbReference type="SMART" id="SM00729">
    <property type="entry name" value="Elp3"/>
    <property type="match status" value="1"/>
</dbReference>
<evidence type="ECO:0000313" key="3">
    <source>
        <dbReference type="EMBL" id="MCF2525691.1"/>
    </source>
</evidence>
<dbReference type="GO" id="GO:0005737">
    <property type="term" value="C:cytoplasm"/>
    <property type="evidence" value="ECO:0007669"/>
    <property type="project" value="TreeGrafter"/>
</dbReference>
<proteinExistence type="predicted"/>
<dbReference type="AlphaFoldDB" id="A0AA41TXU3"/>
<dbReference type="SFLD" id="SFLDS00029">
    <property type="entry name" value="Radical_SAM"/>
    <property type="match status" value="1"/>
</dbReference>
<organism evidence="3 4">
    <name type="scientific">Yinghuangia soli</name>
    <dbReference type="NCBI Taxonomy" id="2908204"/>
    <lineage>
        <taxon>Bacteria</taxon>
        <taxon>Bacillati</taxon>
        <taxon>Actinomycetota</taxon>
        <taxon>Actinomycetes</taxon>
        <taxon>Kitasatosporales</taxon>
        <taxon>Streptomycetaceae</taxon>
        <taxon>Yinghuangia</taxon>
    </lineage>
</organism>
<dbReference type="NCBIfam" id="NF006067">
    <property type="entry name" value="PRK08208.1"/>
    <property type="match status" value="1"/>
</dbReference>
<dbReference type="PANTHER" id="PTHR13932:SF5">
    <property type="entry name" value="RADICAL S-ADENOSYL METHIONINE DOMAIN-CONTAINING PROTEIN 1, MITOCHONDRIAL"/>
    <property type="match status" value="1"/>
</dbReference>
<dbReference type="InterPro" id="IPR034505">
    <property type="entry name" value="Coproporphyrinogen-III_oxidase"/>
</dbReference>
<dbReference type="GO" id="GO:0006779">
    <property type="term" value="P:porphyrin-containing compound biosynthetic process"/>
    <property type="evidence" value="ECO:0007669"/>
    <property type="project" value="TreeGrafter"/>
</dbReference>
<dbReference type="InterPro" id="IPR006638">
    <property type="entry name" value="Elp3/MiaA/NifB-like_rSAM"/>
</dbReference>
<dbReference type="Proteomes" id="UP001165378">
    <property type="component" value="Unassembled WGS sequence"/>
</dbReference>
<dbReference type="EMBL" id="JAKFHA010000001">
    <property type="protein sequence ID" value="MCF2525691.1"/>
    <property type="molecule type" value="Genomic_DNA"/>
</dbReference>
<comment type="caution">
    <text evidence="3">The sequence shown here is derived from an EMBL/GenBank/DDBJ whole genome shotgun (WGS) entry which is preliminary data.</text>
</comment>
<dbReference type="Pfam" id="PF06969">
    <property type="entry name" value="HemN_C"/>
    <property type="match status" value="1"/>
</dbReference>
<dbReference type="CDD" id="cd01335">
    <property type="entry name" value="Radical_SAM"/>
    <property type="match status" value="1"/>
</dbReference>
<dbReference type="Gene3D" id="3.30.750.200">
    <property type="match status" value="1"/>
</dbReference>
<dbReference type="InterPro" id="IPR010723">
    <property type="entry name" value="HemN_C"/>
</dbReference>
<reference evidence="3" key="1">
    <citation type="submission" date="2022-01" db="EMBL/GenBank/DDBJ databases">
        <title>Genome-Based Taxonomic Classification of the Phylum Actinobacteria.</title>
        <authorList>
            <person name="Gao Y."/>
        </authorList>
    </citation>
    <scope>NUCLEOTIDE SEQUENCE</scope>
    <source>
        <strain evidence="3">KLBMP 8922</strain>
    </source>
</reference>
<dbReference type="InterPro" id="IPR007197">
    <property type="entry name" value="rSAM"/>
</dbReference>
<evidence type="ECO:0000313" key="4">
    <source>
        <dbReference type="Proteomes" id="UP001165378"/>
    </source>
</evidence>
<dbReference type="PROSITE" id="PS51918">
    <property type="entry name" value="RADICAL_SAM"/>
    <property type="match status" value="1"/>
</dbReference>
<dbReference type="InterPro" id="IPR058240">
    <property type="entry name" value="rSAM_sf"/>
</dbReference>
<name>A0AA41TXU3_9ACTN</name>
<dbReference type="GO" id="GO:0051539">
    <property type="term" value="F:4 iron, 4 sulfur cluster binding"/>
    <property type="evidence" value="ECO:0007669"/>
    <property type="project" value="TreeGrafter"/>
</dbReference>
<evidence type="ECO:0000256" key="1">
    <source>
        <dbReference type="ARBA" id="ARBA00017228"/>
    </source>
</evidence>
<dbReference type="GO" id="GO:0003824">
    <property type="term" value="F:catalytic activity"/>
    <property type="evidence" value="ECO:0007669"/>
    <property type="project" value="InterPro"/>
</dbReference>
<gene>
    <name evidence="3" type="ORF">LZ495_00415</name>
</gene>
<dbReference type="PANTHER" id="PTHR13932">
    <property type="entry name" value="COPROPORPHYRINIGEN III OXIDASE"/>
    <property type="match status" value="1"/>
</dbReference>
<keyword evidence="4" id="KW-1185">Reference proteome</keyword>
<dbReference type="Pfam" id="PF04055">
    <property type="entry name" value="Radical_SAM"/>
    <property type="match status" value="1"/>
</dbReference>